<dbReference type="SMART" id="SM00112">
    <property type="entry name" value="CA"/>
    <property type="match status" value="2"/>
</dbReference>
<evidence type="ECO:0000256" key="2">
    <source>
        <dbReference type="ARBA" id="ARBA00022737"/>
    </source>
</evidence>
<evidence type="ECO:0000256" key="3">
    <source>
        <dbReference type="ARBA" id="ARBA00022837"/>
    </source>
</evidence>
<proteinExistence type="predicted"/>
<keyword evidence="2" id="KW-0677">Repeat</keyword>
<protein>
    <submittedName>
        <fullName evidence="6">Gliding motility-associated C-terminal domain-containing protein</fullName>
    </submittedName>
</protein>
<sequence>MEEFYIKPKYRWDMRRIVQVYRHYLLLLVITGFSQCLMAQTGSANVLSVMSTALGDFSYNSIKAMHHRGMSDHTTLHLQAPLNVGPIIANLGGDMVSYTEQAAPVHLDLAGNAQVIDADSPNFEGGSISVSIANGYTTGDILSVQNTSRISVSGSTLNYNNAPIGVISGGTAGQDLVITFNSTFVTPAIAAEIITTIAYSSSSDDPTRTSPMRLIQFTAADGDGGTSVPSVVTITVAAVNDSPVITFSSSTRSGDEDSQISLTGAGTFTVNDEDNGPSDLTISFDVTAGFLQTTIPTGSGISTITGNNTKSLAITGSTSAINNWLSQPDAITYRAPIDFNGSQTVQLTLSDNGATGGASTPDTKNLTVNVAAVNDPPALSSNPSVLTGTEDVPLFINTYIARDVDNDGGDETLTLTNTASGKFTAVDGGNVVVTGSNTTALTLTGSITALNTFIAGNKITFTPAPNYTSLAVIKGVLKDNGHTGSGGILSTSPVDLTINFLPVNDAPTVTINTNPLGVNEDKPIFINNITLADIDIANTDGILTLKTDHGTFSAAASYPTLPVTIVSGNNTNTLVLSGKLFELNQYAGKSTFGNKITLLPQLNYNGAATVTVTFDDNGGNGAGTHLTDTKTITVNYTAVNDAPSITYTASLVGTEDQPLTLSGVTFADVDAGSAPVKVTYSVPSGTIAGESGGGVTVTGKGTATLVMVGSITDVNTYISTGNLVYTPAANNTADVGLTINVNDQGNTGIDPGTSGDASSESAQITQTLRFAAVNDAPTLSVPTSIDVTEDVTTIIRGITVADVDADPNDVRLTFKLPAGTGTLNAAVSGTVSVGTAPNSVSLTGKLADINSYIAGNNLTYSPFLNLNGDINLDVELNDLGNTGAEGSEGAKAANATIVLHILAVNDAGAAPIVPVSPFTVREDEPTAITPLAFADADAGNGIVAVTISVPNGSGTISATDAGGVSVSGSGTSAATLSGTITDINAFCAGGLVFYTTALNSTGTVTCNVSYNDNGNTGTGGYMISGSTFNIIITPVNDAPVISAPATISVDMNSTLVFNIPNNISTSDVDNISAPMRVKLTATNGTMTLTPLGGITFVSGGPGTNVTSMEIEGTPANVNAALSTLTYRPNGNYYGAATITVVADDQGNTGTGGALEDTKVININVNPTFPILTNVTSNAPNGFYKPGDNIDIQVTFHIPVTVTGTPQLTLETGATDRTINYVSGTGTNTITFRYTVQPGDQSSDLDYISTTALSLNGGAIKSASGFDAQLTLPAPGTAGSLGANKAIIVDGIIPTVLGVAVPGNKTYVAGEVLTFRITTSEIVAIAGSPTLTLKIGDKNVNANLLSGNGANVLVFSYTVVPGDLDSDGIQVIALALNSSVIKDGAGNDLDLTLNNVAPAINVKVDAAAPTVTSVTVPPNATYVSGQALNFTVNTDENVIVIGQPRLTLKIGSRNVDAVFIGGTGTSALTFSYLAGTGDLDTDGIDVVALTLNNGTIKDAAGNNLVLTLNNVGITTDVKVDAVSPGVISVDVPASKTYKAGEALIFTVHFSEPVLVTGTPYFLITIGAINRAVVYSGGSGTADLTFSYTTVNGDEDYDGIAVDFLILPGTGFIHDAAANRADPSLRGVGSTANVKVDAVIPTVTSVNVPAVKTYISGQVLNFSVNISENVTVTATPILLLKIGNAIVNAAYTGGGGTNQLNFAYTIMDDDLDMDGIEITGLSFNGGNITDAAGNALPLTLNNVGNTSAVLVDAVIPVVTSVAVPVAKIYTAGEILTLTVHYNKPVLVTGSPVINTTIGAATRAFTYNGGTGTSDLTFSYTVAAGDLDRDGITIPGNITLGTATIKDAATNNAVLTLNGIGNTSAVLVDAVPPVVTPGQSFSVNENSAAGTVVGAVTGSDPGSTGTLQQWSIVDNVNPDGDANPAFAINPATGVITVNDAGDLDYEKNTTFIIRVNVSDGANTSATENVVINLNNLPEPPTSISFAANTLTENGAAGDVAGSLSSTSDEPGATFTYTLTAGAGSEDNNAFTIAGTQVLASQAFNYEAKSSYNIRVRSTAQNGEFLEKTFVISITDVNEAPTLDAISPVTYCATANEIAIPLTNVTAGPETAQTVTVTATNTNNALFSSFALTGNTLGFKFAPGANGTATVTVTVKDNGGTANGGTDQVQQTFDISVTSLSAPVITSNKGVLVSKGETVLLTATGGTTYTWTADMPASIISGEHTPVATVRPQQKVVYTVTAANAAGCTAQQSITIEVKDDYKVDATNIMSPNGDGINDRFVIKNIDSYPNNELKIFDRSGRMIYTKRSYQNEWDATLNGRPLEEGTYYYILDFGPGLPKVKGFITIIRDKF</sequence>
<keyword evidence="4" id="KW-0472">Membrane</keyword>
<dbReference type="NCBIfam" id="TIGR04131">
    <property type="entry name" value="Bac_Flav_CTERM"/>
    <property type="match status" value="1"/>
</dbReference>
<dbReference type="InterPro" id="IPR022409">
    <property type="entry name" value="PKD/Chitinase_dom"/>
</dbReference>
<dbReference type="PROSITE" id="PS50268">
    <property type="entry name" value="CADHERIN_2"/>
    <property type="match status" value="3"/>
</dbReference>
<dbReference type="Pfam" id="PF17803">
    <property type="entry name" value="Cadherin_4"/>
    <property type="match status" value="1"/>
</dbReference>
<evidence type="ECO:0000313" key="7">
    <source>
        <dbReference type="Proteomes" id="UP000659124"/>
    </source>
</evidence>
<feature type="domain" description="Cadherin" evidence="5">
    <location>
        <begin position="1986"/>
        <end position="2079"/>
    </location>
</feature>
<dbReference type="SUPFAM" id="SSF49313">
    <property type="entry name" value="Cadherin-like"/>
    <property type="match status" value="1"/>
</dbReference>
<evidence type="ECO:0000313" key="6">
    <source>
        <dbReference type="EMBL" id="MBC9929142.1"/>
    </source>
</evidence>
<dbReference type="Pfam" id="PF13585">
    <property type="entry name" value="CHU_C"/>
    <property type="match status" value="1"/>
</dbReference>
<dbReference type="InterPro" id="IPR039808">
    <property type="entry name" value="Cadherin"/>
</dbReference>
<gene>
    <name evidence="6" type="ORF">ICL07_02080</name>
</gene>
<evidence type="ECO:0000256" key="1">
    <source>
        <dbReference type="ARBA" id="ARBA00004370"/>
    </source>
</evidence>
<dbReference type="PANTHER" id="PTHR24027">
    <property type="entry name" value="CADHERIN-23"/>
    <property type="match status" value="1"/>
</dbReference>
<dbReference type="PANTHER" id="PTHR24027:SF438">
    <property type="entry name" value="CADHERIN 23"/>
    <property type="match status" value="1"/>
</dbReference>
<dbReference type="InterPro" id="IPR002126">
    <property type="entry name" value="Cadherin-like_dom"/>
</dbReference>
<comment type="subcellular location">
    <subcellularLocation>
        <location evidence="1">Membrane</location>
    </subcellularLocation>
</comment>
<keyword evidence="7" id="KW-1185">Reference proteome</keyword>
<name>A0ABR7TI50_9BACT</name>
<accession>A0ABR7TI50</accession>
<feature type="domain" description="Cadherin" evidence="5">
    <location>
        <begin position="1872"/>
        <end position="1979"/>
    </location>
</feature>
<organism evidence="6 7">
    <name type="scientific">Chitinophaga qingshengii</name>
    <dbReference type="NCBI Taxonomy" id="1569794"/>
    <lineage>
        <taxon>Bacteria</taxon>
        <taxon>Pseudomonadati</taxon>
        <taxon>Bacteroidota</taxon>
        <taxon>Chitinophagia</taxon>
        <taxon>Chitinophagales</taxon>
        <taxon>Chitinophagaceae</taxon>
        <taxon>Chitinophaga</taxon>
    </lineage>
</organism>
<reference evidence="6 7" key="1">
    <citation type="submission" date="2020-09" db="EMBL/GenBank/DDBJ databases">
        <title>Genome sequences of type strains of Chitinophaga qingshengii and Chitinophaga varians.</title>
        <authorList>
            <person name="Kittiwongwattana C."/>
        </authorList>
    </citation>
    <scope>NUCLEOTIDE SEQUENCE [LARGE SCALE GENOMIC DNA]</scope>
    <source>
        <strain evidence="6 7">JCM 30026</strain>
    </source>
</reference>
<evidence type="ECO:0000259" key="5">
    <source>
        <dbReference type="PROSITE" id="PS50268"/>
    </source>
</evidence>
<dbReference type="InterPro" id="IPR015919">
    <property type="entry name" value="Cadherin-like_sf"/>
</dbReference>
<comment type="caution">
    <text evidence="6">The sequence shown here is derived from an EMBL/GenBank/DDBJ whole genome shotgun (WGS) entry which is preliminary data.</text>
</comment>
<evidence type="ECO:0000256" key="4">
    <source>
        <dbReference type="ARBA" id="ARBA00023136"/>
    </source>
</evidence>
<dbReference type="EMBL" id="JACVFC010000001">
    <property type="protein sequence ID" value="MBC9929142.1"/>
    <property type="molecule type" value="Genomic_DNA"/>
</dbReference>
<dbReference type="InterPro" id="IPR040853">
    <property type="entry name" value="RapA2_cadherin-like"/>
</dbReference>
<dbReference type="RefSeq" id="WP_188086290.1">
    <property type="nucleotide sequence ID" value="NZ_JACVFC010000001.1"/>
</dbReference>
<dbReference type="Proteomes" id="UP000659124">
    <property type="component" value="Unassembled WGS sequence"/>
</dbReference>
<dbReference type="Gene3D" id="2.60.40.60">
    <property type="entry name" value="Cadherins"/>
    <property type="match status" value="2"/>
</dbReference>
<feature type="domain" description="Cadherin" evidence="5">
    <location>
        <begin position="256"/>
        <end position="379"/>
    </location>
</feature>
<dbReference type="SMART" id="SM00089">
    <property type="entry name" value="PKD"/>
    <property type="match status" value="1"/>
</dbReference>
<keyword evidence="3" id="KW-0106">Calcium</keyword>
<dbReference type="CDD" id="cd11304">
    <property type="entry name" value="Cadherin_repeat"/>
    <property type="match status" value="1"/>
</dbReference>
<dbReference type="InterPro" id="IPR026341">
    <property type="entry name" value="T9SS_type_B"/>
</dbReference>
<dbReference type="Pfam" id="PF00028">
    <property type="entry name" value="Cadherin"/>
    <property type="match status" value="1"/>
</dbReference>